<evidence type="ECO:0000256" key="4">
    <source>
        <dbReference type="ARBA" id="ARBA00022527"/>
    </source>
</evidence>
<sequence>MEALDDTRPCPPASGSGGQQGQGTESGSVVLLAVPGPPSIADFRTLKPISRGAFGKVYLARRESTGHLYAIKVMKKADMVNKNMVLQVQAERDALALSKSPSIVHLFYSLQSANNIYLVMEYLIGGDVKSLLHIYGYFDEDMAVKYIAEVALALDYLHRHGIIHRDLKPDNMLISDTGHIKLTDFGLSRVSLNREINMADIMYTPSIKNSKMSISRTPGQILSLVTSFAFKSAEKSGCNPMSSPENVCYDSMQRENTMCGSISSTLEPGMHNTHCTLSSVAGSSLMVSRSVGELDSTTTTQRGTDIDMSLTSPAGGPINESVMFLDQKNDISIKSSQKKYSLNIPHAFKRKLNKRLSALAGGGAMHSSPAPVVSLTPRLLKSHSSPSSCGSRGSPHTSSVLQTDRVTQYADTQIVDKVPIIGGTSSQDKGKIYLNSSKSTTLATMLEMPHIASKSSGFATNNADSDKSYVGVHSTWTSILDEPLVTEKPAVSSPEFNDFSDEGIWKRCSPEVASRFMNNASENSCVQEDCMPSVLNENKENVVVQNMVDLRNQRDGTFMVKRQMKQDEMLGCECDGNFGHPSQGRVKRRFEELEQSPVRLKNHVGRYEVRQYERAAKISNVKKNCHTGLTTFVNTICIQGNQKPDIGSDCNVDTYHTLPSTEAENGVNVSAPISGSKDLLKTKNDWQIEHIVCKSSTPSVAKNLLTHLEKKTHDSICVDPVEKDLRRSFSSSLNSSGNDSSHMERSLSDLDKSLKDLSFEDCKLKDNFTDSTKEHISPKQNDLEPTQYCNNISMLPRPDAACFKQPSSQFQQQHCPKHDSVGTKHLIQIKKNVVVFKSQECLGDSMQSLGESPAGKKIISASMDVLMESPLHSSSMHHYLTPTQKPTSFTTPCRKVQTPYRTPKSVRRGQTPAAALHILGTPDYLAPELLLGKPHGPNVDWWSLGVCLFEFLTGIPPFNDETPNLVFQNILKRDIPWPLGEETLSCHTQDAISRLLTMDDSKRATFKDLKQHVLFNGMDWENLQEQPMPFVPQPDDETDTTYFQARNDAQHLQVSEFSL</sequence>
<dbReference type="AlphaFoldDB" id="A0AAJ7TJV0"/>
<evidence type="ECO:0000313" key="16">
    <source>
        <dbReference type="RefSeq" id="XP_032819298.1"/>
    </source>
</evidence>
<keyword evidence="8" id="KW-0067">ATP-binding</keyword>
<dbReference type="GO" id="GO:0005524">
    <property type="term" value="F:ATP binding"/>
    <property type="evidence" value="ECO:0007669"/>
    <property type="project" value="UniProtKB-KW"/>
</dbReference>
<dbReference type="InterPro" id="IPR011009">
    <property type="entry name" value="Kinase-like_dom_sf"/>
</dbReference>
<dbReference type="Gene3D" id="3.30.200.20">
    <property type="entry name" value="Phosphorylase Kinase, domain 1"/>
    <property type="match status" value="2"/>
</dbReference>
<evidence type="ECO:0000256" key="5">
    <source>
        <dbReference type="ARBA" id="ARBA00022679"/>
    </source>
</evidence>
<dbReference type="PROSITE" id="PS51285">
    <property type="entry name" value="AGC_KINASE_CTER"/>
    <property type="match status" value="1"/>
</dbReference>
<proteinExistence type="inferred from homology"/>
<dbReference type="CTD" id="84930"/>
<evidence type="ECO:0000259" key="13">
    <source>
        <dbReference type="PROSITE" id="PS50011"/>
    </source>
</evidence>
<evidence type="ECO:0000256" key="8">
    <source>
        <dbReference type="ARBA" id="ARBA00022840"/>
    </source>
</evidence>
<keyword evidence="6" id="KW-0547">Nucleotide-binding</keyword>
<dbReference type="PROSITE" id="PS50011">
    <property type="entry name" value="PROTEIN_KINASE_DOM"/>
    <property type="match status" value="2"/>
</dbReference>
<evidence type="ECO:0000259" key="14">
    <source>
        <dbReference type="PROSITE" id="PS51285"/>
    </source>
</evidence>
<comment type="catalytic activity">
    <reaction evidence="11">
        <text>L-seryl-[protein] + ATP = O-phospho-L-seryl-[protein] + ADP + H(+)</text>
        <dbReference type="Rhea" id="RHEA:17989"/>
        <dbReference type="Rhea" id="RHEA-COMP:9863"/>
        <dbReference type="Rhea" id="RHEA-COMP:11604"/>
        <dbReference type="ChEBI" id="CHEBI:15378"/>
        <dbReference type="ChEBI" id="CHEBI:29999"/>
        <dbReference type="ChEBI" id="CHEBI:30616"/>
        <dbReference type="ChEBI" id="CHEBI:83421"/>
        <dbReference type="ChEBI" id="CHEBI:456216"/>
        <dbReference type="EC" id="2.7.11.1"/>
    </reaction>
</comment>
<dbReference type="SUPFAM" id="SSF56112">
    <property type="entry name" value="Protein kinase-like (PK-like)"/>
    <property type="match status" value="1"/>
</dbReference>
<evidence type="ECO:0000256" key="7">
    <source>
        <dbReference type="ARBA" id="ARBA00022777"/>
    </source>
</evidence>
<dbReference type="PROSITE" id="PS00108">
    <property type="entry name" value="PROTEIN_KINASE_ST"/>
    <property type="match status" value="1"/>
</dbReference>
<feature type="domain" description="Protein kinase" evidence="13">
    <location>
        <begin position="686"/>
        <end position="1015"/>
    </location>
</feature>
<dbReference type="RefSeq" id="XP_032819298.1">
    <property type="nucleotide sequence ID" value="XM_032963407.1"/>
</dbReference>
<evidence type="ECO:0000256" key="12">
    <source>
        <dbReference type="SAM" id="MobiDB-lite"/>
    </source>
</evidence>
<evidence type="ECO:0000313" key="15">
    <source>
        <dbReference type="Proteomes" id="UP001318040"/>
    </source>
</evidence>
<dbReference type="GO" id="GO:0005634">
    <property type="term" value="C:nucleus"/>
    <property type="evidence" value="ECO:0007669"/>
    <property type="project" value="TreeGrafter"/>
</dbReference>
<feature type="domain" description="AGC-kinase C-terminal" evidence="14">
    <location>
        <begin position="1016"/>
        <end position="1059"/>
    </location>
</feature>
<keyword evidence="7 16" id="KW-0418">Kinase</keyword>
<dbReference type="EC" id="2.7.11.1" evidence="2"/>
<keyword evidence="5" id="KW-0808">Transferase</keyword>
<dbReference type="GO" id="GO:0004674">
    <property type="term" value="F:protein serine/threonine kinase activity"/>
    <property type="evidence" value="ECO:0007669"/>
    <property type="project" value="UniProtKB-KW"/>
</dbReference>
<dbReference type="PANTHER" id="PTHR24356">
    <property type="entry name" value="SERINE/THREONINE-PROTEIN KINASE"/>
    <property type="match status" value="1"/>
</dbReference>
<dbReference type="InterPro" id="IPR050236">
    <property type="entry name" value="Ser_Thr_kinase_AGC"/>
</dbReference>
<dbReference type="SMART" id="SM00220">
    <property type="entry name" value="S_TKc"/>
    <property type="match status" value="1"/>
</dbReference>
<dbReference type="InterPro" id="IPR008271">
    <property type="entry name" value="Ser/Thr_kinase_AS"/>
</dbReference>
<dbReference type="KEGG" id="pmrn:116947538"/>
<dbReference type="FunFam" id="1.10.510.10:FF:000278">
    <property type="entry name" value="serine/threonine-protein kinase greatwall isoform X1"/>
    <property type="match status" value="1"/>
</dbReference>
<feature type="region of interest" description="Disordered" evidence="12">
    <location>
        <begin position="1"/>
        <end position="24"/>
    </location>
</feature>
<dbReference type="GO" id="GO:0035556">
    <property type="term" value="P:intracellular signal transduction"/>
    <property type="evidence" value="ECO:0007669"/>
    <property type="project" value="TreeGrafter"/>
</dbReference>
<keyword evidence="4" id="KW-0723">Serine/threonine-protein kinase</keyword>
<reference evidence="16" key="1">
    <citation type="submission" date="2025-08" db="UniProtKB">
        <authorList>
            <consortium name="RefSeq"/>
        </authorList>
    </citation>
    <scope>IDENTIFICATION</scope>
    <source>
        <tissue evidence="16">Sperm</tissue>
    </source>
</reference>
<evidence type="ECO:0000256" key="11">
    <source>
        <dbReference type="ARBA" id="ARBA00048679"/>
    </source>
</evidence>
<evidence type="ECO:0000256" key="6">
    <source>
        <dbReference type="ARBA" id="ARBA00022741"/>
    </source>
</evidence>
<comment type="catalytic activity">
    <reaction evidence="10">
        <text>L-threonyl-[protein] + ATP = O-phospho-L-threonyl-[protein] + ADP + H(+)</text>
        <dbReference type="Rhea" id="RHEA:46608"/>
        <dbReference type="Rhea" id="RHEA-COMP:11060"/>
        <dbReference type="Rhea" id="RHEA-COMP:11605"/>
        <dbReference type="ChEBI" id="CHEBI:15378"/>
        <dbReference type="ChEBI" id="CHEBI:30013"/>
        <dbReference type="ChEBI" id="CHEBI:30616"/>
        <dbReference type="ChEBI" id="CHEBI:61977"/>
        <dbReference type="ChEBI" id="CHEBI:456216"/>
        <dbReference type="EC" id="2.7.11.1"/>
    </reaction>
</comment>
<feature type="compositionally biased region" description="Low complexity" evidence="12">
    <location>
        <begin position="382"/>
        <end position="396"/>
    </location>
</feature>
<keyword evidence="15" id="KW-1185">Reference proteome</keyword>
<feature type="region of interest" description="Disordered" evidence="12">
    <location>
        <begin position="881"/>
        <end position="907"/>
    </location>
</feature>
<evidence type="ECO:0000256" key="9">
    <source>
        <dbReference type="ARBA" id="ARBA00033099"/>
    </source>
</evidence>
<feature type="compositionally biased region" description="Polar residues" evidence="12">
    <location>
        <begin position="881"/>
        <end position="891"/>
    </location>
</feature>
<evidence type="ECO:0000256" key="2">
    <source>
        <dbReference type="ARBA" id="ARBA00012513"/>
    </source>
</evidence>
<dbReference type="Proteomes" id="UP001318040">
    <property type="component" value="Chromosome 2"/>
</dbReference>
<dbReference type="InterPro" id="IPR000961">
    <property type="entry name" value="AGC-kinase_C"/>
</dbReference>
<dbReference type="Pfam" id="PF00069">
    <property type="entry name" value="Pkinase"/>
    <property type="match status" value="2"/>
</dbReference>
<gene>
    <name evidence="16" type="primary">MASTL</name>
</gene>
<feature type="region of interest" description="Disordered" evidence="12">
    <location>
        <begin position="378"/>
        <end position="403"/>
    </location>
</feature>
<organism evidence="15 16">
    <name type="scientific">Petromyzon marinus</name>
    <name type="common">Sea lamprey</name>
    <dbReference type="NCBI Taxonomy" id="7757"/>
    <lineage>
        <taxon>Eukaryota</taxon>
        <taxon>Metazoa</taxon>
        <taxon>Chordata</taxon>
        <taxon>Craniata</taxon>
        <taxon>Vertebrata</taxon>
        <taxon>Cyclostomata</taxon>
        <taxon>Hyperoartia</taxon>
        <taxon>Petromyzontiformes</taxon>
        <taxon>Petromyzontidae</taxon>
        <taxon>Petromyzon</taxon>
    </lineage>
</organism>
<dbReference type="FunFam" id="3.30.200.20:FF:000550">
    <property type="entry name" value="Serine/threonine-protein kinase greatwall"/>
    <property type="match status" value="1"/>
</dbReference>
<evidence type="ECO:0000256" key="10">
    <source>
        <dbReference type="ARBA" id="ARBA00047899"/>
    </source>
</evidence>
<comment type="similarity">
    <text evidence="1">Belongs to the protein kinase superfamily. AGC Ser/Thr protein kinase family.</text>
</comment>
<evidence type="ECO:0000256" key="1">
    <source>
        <dbReference type="ARBA" id="ARBA00009903"/>
    </source>
</evidence>
<dbReference type="FunFam" id="1.10.510.10:FF:000484">
    <property type="entry name" value="Serine/threonine-protein kinase greatwall, putative"/>
    <property type="match status" value="1"/>
</dbReference>
<protein>
    <recommendedName>
        <fullName evidence="3">Serine/threonine-protein kinase greatwall</fullName>
        <ecNumber evidence="2">2.7.11.1</ecNumber>
    </recommendedName>
    <alternativeName>
        <fullName evidence="9">Microtubule-associated serine/threonine-protein kinase-like</fullName>
    </alternativeName>
</protein>
<feature type="domain" description="Protein kinase" evidence="13">
    <location>
        <begin position="43"/>
        <end position="349"/>
    </location>
</feature>
<dbReference type="Gene3D" id="1.10.510.10">
    <property type="entry name" value="Transferase(Phosphotransferase) domain 1"/>
    <property type="match status" value="2"/>
</dbReference>
<evidence type="ECO:0000256" key="3">
    <source>
        <dbReference type="ARBA" id="ARBA00022148"/>
    </source>
</evidence>
<dbReference type="InterPro" id="IPR000719">
    <property type="entry name" value="Prot_kinase_dom"/>
</dbReference>
<dbReference type="PANTHER" id="PTHR24356:SF1">
    <property type="entry name" value="SERINE_THREONINE-PROTEIN KINASE GREATWALL"/>
    <property type="match status" value="1"/>
</dbReference>
<accession>A0AAJ7TJV0</accession>
<name>A0AAJ7TJV0_PETMA</name>
<feature type="region of interest" description="Disordered" evidence="12">
    <location>
        <begin position="294"/>
        <end position="313"/>
    </location>
</feature>